<reference evidence="3 4" key="1">
    <citation type="journal article" date="2009" name="Genome Biol.">
        <title>NeMeSys: a biological resource for narrowing the gap between sequence and function in the human pathogen Neisseria meningitidis.</title>
        <authorList>
            <person name="Rusniok C."/>
            <person name="Vallenet D."/>
            <person name="Floquet S."/>
            <person name="Ewles H."/>
            <person name="Mouze-Soulama C."/>
            <person name="Brown D."/>
            <person name="Lajus A."/>
            <person name="Buchrieser C."/>
            <person name="Medigue C."/>
            <person name="Glaser P."/>
            <person name="Pelicic V."/>
        </authorList>
    </citation>
    <scope>NUCLEOTIDE SEQUENCE [LARGE SCALE GENOMIC DNA]</scope>
    <source>
        <strain evidence="3 4">8013</strain>
    </source>
</reference>
<dbReference type="RefSeq" id="WP_002234144.1">
    <property type="nucleotide sequence ID" value="NC_017501.1"/>
</dbReference>
<keyword evidence="3" id="KW-0449">Lipoprotein</keyword>
<dbReference type="EMBL" id="FM999788">
    <property type="protein sequence ID" value="CAX49651.1"/>
    <property type="molecule type" value="Genomic_DNA"/>
</dbReference>
<dbReference type="KEGG" id="nmt:NMV_0758"/>
<dbReference type="PROSITE" id="PS51257">
    <property type="entry name" value="PROKAR_LIPOPROTEIN"/>
    <property type="match status" value="1"/>
</dbReference>
<evidence type="ECO:0000256" key="2">
    <source>
        <dbReference type="SAM" id="SignalP"/>
    </source>
</evidence>
<keyword evidence="1" id="KW-1133">Transmembrane helix</keyword>
<keyword evidence="1" id="KW-0472">Membrane</keyword>
<feature type="signal peptide" evidence="2">
    <location>
        <begin position="1"/>
        <end position="21"/>
    </location>
</feature>
<accession>A0A9K2KPR6</accession>
<organism evidence="3 4">
    <name type="scientific">Neisseria meningitidis serogroup C (strain 8013)</name>
    <dbReference type="NCBI Taxonomy" id="604162"/>
    <lineage>
        <taxon>Bacteria</taxon>
        <taxon>Pseudomonadati</taxon>
        <taxon>Pseudomonadota</taxon>
        <taxon>Betaproteobacteria</taxon>
        <taxon>Neisseriales</taxon>
        <taxon>Neisseriaceae</taxon>
        <taxon>Neisseria</taxon>
    </lineage>
</organism>
<protein>
    <submittedName>
        <fullName evidence="3">Conserved hypothetical lipoprotein</fullName>
    </submittedName>
</protein>
<feature type="transmembrane region" description="Helical" evidence="1">
    <location>
        <begin position="96"/>
        <end position="114"/>
    </location>
</feature>
<evidence type="ECO:0000313" key="4">
    <source>
        <dbReference type="Proteomes" id="UP000002076"/>
    </source>
</evidence>
<dbReference type="Proteomes" id="UP000002076">
    <property type="component" value="Chromosome"/>
</dbReference>
<keyword evidence="1" id="KW-0812">Transmembrane</keyword>
<dbReference type="AlphaFoldDB" id="A0A9K2KPR6"/>
<keyword evidence="2" id="KW-0732">Signal</keyword>
<name>A0A9K2KPR6_NEIM8</name>
<evidence type="ECO:0000313" key="3">
    <source>
        <dbReference type="EMBL" id="CAX49651.1"/>
    </source>
</evidence>
<feature type="chain" id="PRO_5039895504" evidence="2">
    <location>
        <begin position="22"/>
        <end position="137"/>
    </location>
</feature>
<sequence length="137" mass="14810">MNKFLATWLAPILVLSGCATIMGESSQTVPIKSQPSGAVFKIQDETGVIVQSGVTPANVSLPKGNGKYFGRKKYQVSFEKKGYQPLVYKLETNPNGWYIGGNLIFGGLIGYLIVDPLSNGKMFTISPKQVDVPLIAK</sequence>
<gene>
    <name evidence="3" type="ordered locus">NMV_0758</name>
</gene>
<evidence type="ECO:0000256" key="1">
    <source>
        <dbReference type="SAM" id="Phobius"/>
    </source>
</evidence>
<proteinExistence type="predicted"/>